<protein>
    <submittedName>
        <fullName evidence="2">Uncharacterized protein</fullName>
    </submittedName>
</protein>
<dbReference type="EMBL" id="JACIHI010000008">
    <property type="protein sequence ID" value="MBB4440480.1"/>
    <property type="molecule type" value="Genomic_DNA"/>
</dbReference>
<feature type="region of interest" description="Disordered" evidence="1">
    <location>
        <begin position="1"/>
        <end position="40"/>
    </location>
</feature>
<organism evidence="2 3">
    <name type="scientific">Rhizobium esperanzae</name>
    <dbReference type="NCBI Taxonomy" id="1967781"/>
    <lineage>
        <taxon>Bacteria</taxon>
        <taxon>Pseudomonadati</taxon>
        <taxon>Pseudomonadota</taxon>
        <taxon>Alphaproteobacteria</taxon>
        <taxon>Hyphomicrobiales</taxon>
        <taxon>Rhizobiaceae</taxon>
        <taxon>Rhizobium/Agrobacterium group</taxon>
        <taxon>Rhizobium</taxon>
    </lineage>
</organism>
<feature type="compositionally biased region" description="Basic residues" evidence="1">
    <location>
        <begin position="15"/>
        <end position="27"/>
    </location>
</feature>
<comment type="caution">
    <text evidence="2">The sequence shown here is derived from an EMBL/GenBank/DDBJ whole genome shotgun (WGS) entry which is preliminary data.</text>
</comment>
<feature type="compositionally biased region" description="Basic and acidic residues" evidence="1">
    <location>
        <begin position="1"/>
        <end position="14"/>
    </location>
</feature>
<gene>
    <name evidence="2" type="ORF">GGE15_003757</name>
</gene>
<reference evidence="2 3" key="1">
    <citation type="submission" date="2020-08" db="EMBL/GenBank/DDBJ databases">
        <title>Genomic Encyclopedia of Type Strains, Phase IV (KMG-V): Genome sequencing to study the core and pangenomes of soil and plant-associated prokaryotes.</title>
        <authorList>
            <person name="Whitman W."/>
        </authorList>
    </citation>
    <scope>NUCLEOTIDE SEQUENCE [LARGE SCALE GENOMIC DNA]</scope>
    <source>
        <strain evidence="2 3">SEMIA 414</strain>
    </source>
</reference>
<dbReference type="AlphaFoldDB" id="A0A7W6XY11"/>
<evidence type="ECO:0000313" key="2">
    <source>
        <dbReference type="EMBL" id="MBB4440480.1"/>
    </source>
</evidence>
<proteinExistence type="predicted"/>
<dbReference type="Proteomes" id="UP000533724">
    <property type="component" value="Unassembled WGS sequence"/>
</dbReference>
<evidence type="ECO:0000256" key="1">
    <source>
        <dbReference type="SAM" id="MobiDB-lite"/>
    </source>
</evidence>
<dbReference type="RefSeq" id="WP_246724422.1">
    <property type="nucleotide sequence ID" value="NZ_JACIHI010000008.1"/>
</dbReference>
<evidence type="ECO:0000313" key="3">
    <source>
        <dbReference type="Proteomes" id="UP000533724"/>
    </source>
</evidence>
<accession>A0A7W6XY11</accession>
<sequence length="144" mass="16049">MEDSQRKSQIDRISRPRSHPFRQKPRAGVRPLLQPPQQGAPAAFISTGRQMCRKSFGIAKTRSSEFGQLEASLTSLRSQMRQKEGERGHLQDTLDEQTSLVDTLQQRVAVRNTLVGENAGVIAGVIDATETLKRQRTQLAIQKG</sequence>
<name>A0A7W6XY11_9HYPH</name>